<dbReference type="GO" id="GO:0008234">
    <property type="term" value="F:cysteine-type peptidase activity"/>
    <property type="evidence" value="ECO:0007669"/>
    <property type="project" value="InterPro"/>
</dbReference>
<dbReference type="PANTHER" id="PTHR12969">
    <property type="entry name" value="NGD5/OSM-6/IFT52"/>
    <property type="match status" value="1"/>
</dbReference>
<sequence length="1487" mass="165913">MGGEVKSAADMEVMFDMSKKEQGNPSNNFKKLHRRIKQDFKVSTNKDIISLERLRAANLVIFGGPREMFSSDEFTAIKDYLSEGGSILFLVGEGGEGKSNTNVNYLLEEFGISINNDAVARNLRQRPEGRGGANPTWCDQFDQRDQRDQFDQAPVKGWVEDGGYCQHLKIWPPEKVPLQLSFSALLSSSGGGAPNGEEVKVTADEAKLRIMIEDMTSDDMLGSAFNSQPTDRTLVDVAKNVRHEQERFFDERVCFTFDLYPPESMMPSRHRFTHLQRLRAQLGRRGVSLLRLAREDEEDEGNETLEMSKEEMQHMLFLGAMSDIYKVPLQIYDMATLAEGVKNITGLTCRPWRVNESRSMPLGPMVQALAETLGMDSELSSWWMQALEDEAEGKALTELKSLVQQRPRGIVTMTSAFEFCVADKGELLSTESLYRLTYQRLPEDDDNETRTPDGPDMSDEVAPGEEVTIFEKTRSTQVLQRANATLLDATEGVAGGECADLTQGSTGEEELDEELNAEKRLQRINREAAGRWDAGAYDFWNGLKVREVLSSLGTEMGPLKLPLKGAARPSFLRHETEANEASPDVPAIFDARKQWPKCNSIGLIRNQGRCGSCWAVAAATVMTDRFCVAAQQAAGQLKLLQGASNASSLEDMQGLSLAPELLVQCDEKNNGCGGGRLDDAWGFLKRHGIPKESCAPYMHCPVPTQRSCSYGWEKRPFVPYGRSSEAKQRSICGGKCSDGSQMTFFRVSEAYAVAKPRDVHTLQRELLLAGPVEVAFYVFSDFMNYRSGVYFRTPGAYGPLGGHAVRLLGWGIDEELGKKAVDYWLIANSYSPHWGMHGLFKIRRGTNECGIESTPAAGTPDLDLPKVRTVYHKYHHPKECLITHGTLCRDLVRAANGERKKQEKENTDKLALNITKEDAETVTVAKDDGGLEFVFPYGATLNAQKPAVPILSSGPISYPLNRPVAAVHSKAGMGRICVIGSVQMFGDDFLDCEKNRQVIDTLVRWLMKMGDCELSYGYGEEPELSEYHHIPHTQGLAMNLRSCLQENEPLPRDFTQLFDDSLFKFDTDLIPEAVKLYHQLGVKHEPLTLIPPQFETPMPALQPAVFPPCLREPLAPNLDLFDLDEQFASERVRLAQLTNKCTDGDLDFYIRQAGDILGVSQKLGEKRSSKRILELGTSEDLVQGAKFERNRGTKDDLLQILLKKQMMETVAERSFQRLLLEPPADETSASTCSTSRADPAAPVGSTVAPGTAPTPGAPAVPAHGAGMQEVPFKMLWLGGDTEPLGLEIDQRDAVELCYAERLRPTPAVVAFFMQKLAPQESGLAQVLSSTWKEHVSRICRNSEYFVVEKGHHGHEEIFFSEEPEWFTGWWSPYPADVFALERTYALRKAYDGKPYRSLGELIQCSRAALAQPLRQVRRPPTPPPPPPREAPQPAPKQPKQPKQRAQPRSWRRDQAWKEWRQFPAGAEPDGAPATCKKKQNFIKLQYQ</sequence>
<gene>
    <name evidence="3" type="ORF">C1SCF055_LOCUS11467</name>
</gene>
<dbReference type="InterPro" id="IPR055460">
    <property type="entry name" value="IFT52_central"/>
</dbReference>
<dbReference type="Proteomes" id="UP001152797">
    <property type="component" value="Unassembled WGS sequence"/>
</dbReference>
<dbReference type="EMBL" id="CAMXCT030000844">
    <property type="protein sequence ID" value="CAL4771208.1"/>
    <property type="molecule type" value="Genomic_DNA"/>
</dbReference>
<feature type="region of interest" description="Disordered" evidence="1">
    <location>
        <begin position="439"/>
        <end position="462"/>
    </location>
</feature>
<dbReference type="Pfam" id="PF21178">
    <property type="entry name" value="Itf52_C"/>
    <property type="match status" value="1"/>
</dbReference>
<dbReference type="GO" id="GO:0006508">
    <property type="term" value="P:proteolysis"/>
    <property type="evidence" value="ECO:0007669"/>
    <property type="project" value="InterPro"/>
</dbReference>
<dbReference type="Gene3D" id="3.90.70.10">
    <property type="entry name" value="Cysteine proteinases"/>
    <property type="match status" value="1"/>
</dbReference>
<accession>A0A9P1C2L6</accession>
<dbReference type="CDD" id="cd23683">
    <property type="entry name" value="IFT52_CTD"/>
    <property type="match status" value="1"/>
</dbReference>
<dbReference type="PROSITE" id="PS00639">
    <property type="entry name" value="THIOL_PROTEASE_HIS"/>
    <property type="match status" value="1"/>
</dbReference>
<dbReference type="PRINTS" id="PR00705">
    <property type="entry name" value="PAPAIN"/>
</dbReference>
<dbReference type="EMBL" id="CAMXCT020000844">
    <property type="protein sequence ID" value="CAL1137271.1"/>
    <property type="molecule type" value="Genomic_DNA"/>
</dbReference>
<feature type="compositionally biased region" description="Pro residues" evidence="1">
    <location>
        <begin position="1419"/>
        <end position="1438"/>
    </location>
</feature>
<evidence type="ECO:0000313" key="6">
    <source>
        <dbReference type="Proteomes" id="UP001152797"/>
    </source>
</evidence>
<dbReference type="InterPro" id="IPR038765">
    <property type="entry name" value="Papain-like_cys_pep_sf"/>
</dbReference>
<evidence type="ECO:0000313" key="4">
    <source>
        <dbReference type="EMBL" id="CAL1137271.1"/>
    </source>
</evidence>
<dbReference type="CDD" id="cd02620">
    <property type="entry name" value="Peptidase_C1A_CathepsinB"/>
    <property type="match status" value="1"/>
</dbReference>
<protein>
    <submittedName>
        <fullName evidence="5">Intraflagellar transport protein 52 homolog (Protein NGD5 homolog)</fullName>
    </submittedName>
</protein>
<reference evidence="3" key="1">
    <citation type="submission" date="2022-10" db="EMBL/GenBank/DDBJ databases">
        <authorList>
            <person name="Chen Y."/>
            <person name="Dougan E. K."/>
            <person name="Chan C."/>
            <person name="Rhodes N."/>
            <person name="Thang M."/>
        </authorList>
    </citation>
    <scope>NUCLEOTIDE SEQUENCE</scope>
</reference>
<dbReference type="GO" id="GO:0005929">
    <property type="term" value="C:cilium"/>
    <property type="evidence" value="ECO:0007669"/>
    <property type="project" value="TreeGrafter"/>
</dbReference>
<organism evidence="3">
    <name type="scientific">Cladocopium goreaui</name>
    <dbReference type="NCBI Taxonomy" id="2562237"/>
    <lineage>
        <taxon>Eukaryota</taxon>
        <taxon>Sar</taxon>
        <taxon>Alveolata</taxon>
        <taxon>Dinophyceae</taxon>
        <taxon>Suessiales</taxon>
        <taxon>Symbiodiniaceae</taxon>
        <taxon>Cladocopium</taxon>
    </lineage>
</organism>
<evidence type="ECO:0000313" key="3">
    <source>
        <dbReference type="EMBL" id="CAI3983896.1"/>
    </source>
</evidence>
<dbReference type="SUPFAM" id="SSF54001">
    <property type="entry name" value="Cysteine proteinases"/>
    <property type="match status" value="1"/>
</dbReference>
<feature type="domain" description="Peptidase C1A papain C-terminal" evidence="2">
    <location>
        <begin position="585"/>
        <end position="859"/>
    </location>
</feature>
<name>A0A9P1C2L6_9DINO</name>
<dbReference type="InterPro" id="IPR000169">
    <property type="entry name" value="Pept_cys_AS"/>
</dbReference>
<dbReference type="Pfam" id="PF23355">
    <property type="entry name" value="IFT52_GIFT"/>
    <property type="match status" value="2"/>
</dbReference>
<reference evidence="4" key="2">
    <citation type="submission" date="2024-04" db="EMBL/GenBank/DDBJ databases">
        <authorList>
            <person name="Chen Y."/>
            <person name="Shah S."/>
            <person name="Dougan E. K."/>
            <person name="Thang M."/>
            <person name="Chan C."/>
        </authorList>
    </citation>
    <scope>NUCLEOTIDE SEQUENCE [LARGE SCALE GENOMIC DNA]</scope>
</reference>
<dbReference type="GO" id="GO:0060271">
    <property type="term" value="P:cilium assembly"/>
    <property type="evidence" value="ECO:0007669"/>
    <property type="project" value="TreeGrafter"/>
</dbReference>
<dbReference type="EMBL" id="CAMXCT010000844">
    <property type="protein sequence ID" value="CAI3983896.1"/>
    <property type="molecule type" value="Genomic_DNA"/>
</dbReference>
<dbReference type="PROSITE" id="PS00139">
    <property type="entry name" value="THIOL_PROTEASE_CYS"/>
    <property type="match status" value="1"/>
</dbReference>
<evidence type="ECO:0000259" key="2">
    <source>
        <dbReference type="SMART" id="SM00645"/>
    </source>
</evidence>
<dbReference type="InterPro" id="IPR039975">
    <property type="entry name" value="IFT52"/>
</dbReference>
<dbReference type="OrthoDB" id="10259368at2759"/>
<dbReference type="InterPro" id="IPR048643">
    <property type="entry name" value="Itf52_C"/>
</dbReference>
<dbReference type="InterPro" id="IPR000668">
    <property type="entry name" value="Peptidase_C1A_C"/>
</dbReference>
<dbReference type="InterPro" id="IPR025660">
    <property type="entry name" value="Pept_his_AS"/>
</dbReference>
<feature type="region of interest" description="Disordered" evidence="1">
    <location>
        <begin position="1222"/>
        <end position="1248"/>
    </location>
</feature>
<dbReference type="Pfam" id="PF00112">
    <property type="entry name" value="Peptidase_C1"/>
    <property type="match status" value="1"/>
</dbReference>
<dbReference type="SMART" id="SM00645">
    <property type="entry name" value="Pept_C1"/>
    <property type="match status" value="1"/>
</dbReference>
<feature type="compositionally biased region" description="Basic and acidic residues" evidence="1">
    <location>
        <begin position="1450"/>
        <end position="1460"/>
    </location>
</feature>
<comment type="caution">
    <text evidence="3">The sequence shown here is derived from an EMBL/GenBank/DDBJ whole genome shotgun (WGS) entry which is preliminary data.</text>
</comment>
<feature type="region of interest" description="Disordered" evidence="1">
    <location>
        <begin position="1412"/>
        <end position="1487"/>
    </location>
</feature>
<proteinExistence type="predicted"/>
<dbReference type="GO" id="GO:0005814">
    <property type="term" value="C:centriole"/>
    <property type="evidence" value="ECO:0007669"/>
    <property type="project" value="TreeGrafter"/>
</dbReference>
<dbReference type="PANTHER" id="PTHR12969:SF7">
    <property type="entry name" value="INTRAFLAGELLAR TRANSPORT PROTEIN 52 HOMOLOG"/>
    <property type="match status" value="1"/>
</dbReference>
<dbReference type="Pfam" id="PF23352">
    <property type="entry name" value="IFT52_central"/>
    <property type="match status" value="1"/>
</dbReference>
<dbReference type="GO" id="GO:0042073">
    <property type="term" value="P:intraciliary transport"/>
    <property type="evidence" value="ECO:0007669"/>
    <property type="project" value="TreeGrafter"/>
</dbReference>
<feature type="compositionally biased region" description="Polar residues" evidence="1">
    <location>
        <begin position="1227"/>
        <end position="1236"/>
    </location>
</feature>
<evidence type="ECO:0000256" key="1">
    <source>
        <dbReference type="SAM" id="MobiDB-lite"/>
    </source>
</evidence>
<dbReference type="Gene3D" id="6.10.250.2800">
    <property type="match status" value="1"/>
</dbReference>
<dbReference type="GO" id="GO:0030992">
    <property type="term" value="C:intraciliary transport particle B"/>
    <property type="evidence" value="ECO:0007669"/>
    <property type="project" value="TreeGrafter"/>
</dbReference>
<keyword evidence="6" id="KW-1185">Reference proteome</keyword>
<dbReference type="InterPro" id="IPR055458">
    <property type="entry name" value="IFT52_GIFT"/>
</dbReference>
<evidence type="ECO:0000313" key="5">
    <source>
        <dbReference type="EMBL" id="CAL4771208.1"/>
    </source>
</evidence>